<keyword evidence="3" id="KW-0233">DNA recombination</keyword>
<gene>
    <name evidence="5" type="ORF">XBI1_1660018</name>
</gene>
<dbReference type="Gene3D" id="1.10.443.10">
    <property type="entry name" value="Intergrase catalytic core"/>
    <property type="match status" value="1"/>
</dbReference>
<dbReference type="InterPro" id="IPR011010">
    <property type="entry name" value="DNA_brk_join_enz"/>
</dbReference>
<sequence length="370" mass="42584">MAYYSIEKRPRADGTVRYRCTVGVKSGGKYIYRENRTFGKQSHAKTWGAMRVAELEQNGIPTNDDTKDLTVGDLLRKYINDPNLGKKAGRNKKCVLNALLNSNLAKLTLTELSISHIIEHCKQRHSTGTTPATINHDVIYLSSVLKSAKPVYDINYTSNPAYEARSLLTQMGLIGKGQRRSRRPEREELERLIETLRKRSGHWKSKIPYEDILNFSILSCMRIGEVCKIRWDDIDEKQRAVLVRDRKDPRKKTGNHMFVPLLGEAWDLVQKQPKSDNELIFPYNTISISRGFHEACVELGIEDLRYHDLRREGASRLFEAGFSIEEVAQVTGHRSLNVLWQVYTELYPQSLHDKFNRLMQQKENDSTSTI</sequence>
<dbReference type="GO" id="GO:0006310">
    <property type="term" value="P:DNA recombination"/>
    <property type="evidence" value="ECO:0007669"/>
    <property type="project" value="UniProtKB-KW"/>
</dbReference>
<dbReference type="InterPro" id="IPR050090">
    <property type="entry name" value="Tyrosine_recombinase_XerCD"/>
</dbReference>
<keyword evidence="2" id="KW-0238">DNA-binding</keyword>
<dbReference type="PANTHER" id="PTHR30349">
    <property type="entry name" value="PHAGE INTEGRASE-RELATED"/>
    <property type="match status" value="1"/>
</dbReference>
<evidence type="ECO:0000313" key="5">
    <source>
        <dbReference type="EMBL" id="CDH31757.1"/>
    </source>
</evidence>
<dbReference type="GO" id="GO:0003677">
    <property type="term" value="F:DNA binding"/>
    <property type="evidence" value="ECO:0007669"/>
    <property type="project" value="UniProtKB-KW"/>
</dbReference>
<dbReference type="InterPro" id="IPR010998">
    <property type="entry name" value="Integrase_recombinase_N"/>
</dbReference>
<keyword evidence="1" id="KW-0229">DNA integration</keyword>
<evidence type="ECO:0000256" key="3">
    <source>
        <dbReference type="ARBA" id="ARBA00023172"/>
    </source>
</evidence>
<dbReference type="InterPro" id="IPR013762">
    <property type="entry name" value="Integrase-like_cat_sf"/>
</dbReference>
<organism evidence="5">
    <name type="scientific">Xenorhabdus bovienii str. Intermedium</name>
    <dbReference type="NCBI Taxonomy" id="1379677"/>
    <lineage>
        <taxon>Bacteria</taxon>
        <taxon>Pseudomonadati</taxon>
        <taxon>Pseudomonadota</taxon>
        <taxon>Gammaproteobacteria</taxon>
        <taxon>Enterobacterales</taxon>
        <taxon>Morganellaceae</taxon>
        <taxon>Xenorhabdus</taxon>
    </lineage>
</organism>
<dbReference type="CDD" id="cd00796">
    <property type="entry name" value="INT_Rci_Hp1_C"/>
    <property type="match status" value="1"/>
</dbReference>
<dbReference type="PANTHER" id="PTHR30349:SF94">
    <property type="entry name" value="INTEGRASE_RECOMBINASE HI_1414-RELATED"/>
    <property type="match status" value="1"/>
</dbReference>
<dbReference type="AlphaFoldDB" id="A0A077Q6P6"/>
<dbReference type="GO" id="GO:0015074">
    <property type="term" value="P:DNA integration"/>
    <property type="evidence" value="ECO:0007669"/>
    <property type="project" value="UniProtKB-KW"/>
</dbReference>
<accession>A0A077Q6P6</accession>
<dbReference type="Proteomes" id="UP000028480">
    <property type="component" value="Unassembled WGS sequence"/>
</dbReference>
<dbReference type="InterPro" id="IPR002104">
    <property type="entry name" value="Integrase_catalytic"/>
</dbReference>
<dbReference type="SUPFAM" id="SSF56349">
    <property type="entry name" value="DNA breaking-rejoining enzymes"/>
    <property type="match status" value="1"/>
</dbReference>
<dbReference type="RefSeq" id="WP_038185093.1">
    <property type="nucleotide sequence ID" value="NZ_CAWLWA010000121.1"/>
</dbReference>
<dbReference type="Gene3D" id="1.10.150.130">
    <property type="match status" value="1"/>
</dbReference>
<protein>
    <submittedName>
        <fullName evidence="5">Phage integrase</fullName>
    </submittedName>
</protein>
<dbReference type="HOGENOM" id="CLU_027562_32_0_6"/>
<dbReference type="Pfam" id="PF00589">
    <property type="entry name" value="Phage_integrase"/>
    <property type="match status" value="1"/>
</dbReference>
<comment type="caution">
    <text evidence="5">The sequence shown here is derived from an EMBL/GenBank/DDBJ whole genome shotgun (WGS) entry which is preliminary data.</text>
</comment>
<proteinExistence type="predicted"/>
<evidence type="ECO:0000256" key="1">
    <source>
        <dbReference type="ARBA" id="ARBA00022908"/>
    </source>
</evidence>
<dbReference type="PROSITE" id="PS51898">
    <property type="entry name" value="TYR_RECOMBINASE"/>
    <property type="match status" value="1"/>
</dbReference>
<feature type="domain" description="Tyr recombinase" evidence="4">
    <location>
        <begin position="179"/>
        <end position="356"/>
    </location>
</feature>
<reference evidence="5" key="1">
    <citation type="submission" date="2013-07" db="EMBL/GenBank/DDBJ databases">
        <title>Sub-species coevolution in mutualistic symbiosis.</title>
        <authorList>
            <person name="Murfin K."/>
            <person name="Klassen J."/>
            <person name="Lee M."/>
            <person name="Forst S."/>
            <person name="Stock P."/>
            <person name="Goodrich-Blair H."/>
        </authorList>
    </citation>
    <scope>NUCLEOTIDE SEQUENCE [LARGE SCALE GENOMIC DNA]</scope>
    <source>
        <strain evidence="5">Intermedium</strain>
    </source>
</reference>
<evidence type="ECO:0000259" key="4">
    <source>
        <dbReference type="PROSITE" id="PS51898"/>
    </source>
</evidence>
<dbReference type="EMBL" id="CBTB010000075">
    <property type="protein sequence ID" value="CDH31757.1"/>
    <property type="molecule type" value="Genomic_DNA"/>
</dbReference>
<name>A0A077Q6P6_XENBV</name>
<evidence type="ECO:0000256" key="2">
    <source>
        <dbReference type="ARBA" id="ARBA00023125"/>
    </source>
</evidence>